<dbReference type="EMBL" id="CM056744">
    <property type="protein sequence ID" value="KAJ8668626.1"/>
    <property type="molecule type" value="Genomic_DNA"/>
</dbReference>
<gene>
    <name evidence="1" type="ORF">QAD02_010289</name>
</gene>
<keyword evidence="2" id="KW-1185">Reference proteome</keyword>
<protein>
    <submittedName>
        <fullName evidence="1">Uncharacterized protein</fullName>
    </submittedName>
</protein>
<proteinExistence type="predicted"/>
<sequence length="305" mass="33670">MNLCTSCLVILLISKIVDSLEPEGIQGGYDAQPGMFTYHVIVEMYNEFLCGGAVIDDRHVVTAAHCVADRTGSFYYSPMKIIGGIHDKSVGSFTKFSADVLRAYIPKSFLTRKSEFRYVGDIAVLKLVQSLNSSVNPFLVPLKLPSIRRQFVNEFVTVTGFGWNKVQVSFDLHGRGLVESGVSYGRMRFATATVLSRVECQGLIPSIPISSSMLCAKITQRGPYFPQGICTGDSGGPLVYNNRILVGIVSKGPVGCDETFTAGIYTRVSSYLDFIQKVIKDIPSSEHLYMDLVEYTTDSWHTPQR</sequence>
<comment type="caution">
    <text evidence="1">The sequence shown here is derived from an EMBL/GenBank/DDBJ whole genome shotgun (WGS) entry which is preliminary data.</text>
</comment>
<accession>A0ACC2NCH0</accession>
<evidence type="ECO:0000313" key="1">
    <source>
        <dbReference type="EMBL" id="KAJ8668626.1"/>
    </source>
</evidence>
<evidence type="ECO:0000313" key="2">
    <source>
        <dbReference type="Proteomes" id="UP001239111"/>
    </source>
</evidence>
<dbReference type="Proteomes" id="UP001239111">
    <property type="component" value="Chromosome 4"/>
</dbReference>
<reference evidence="1" key="1">
    <citation type="submission" date="2023-04" db="EMBL/GenBank/DDBJ databases">
        <title>A chromosome-level genome assembly of the parasitoid wasp Eretmocerus hayati.</title>
        <authorList>
            <person name="Zhong Y."/>
            <person name="Liu S."/>
            <person name="Liu Y."/>
        </authorList>
    </citation>
    <scope>NUCLEOTIDE SEQUENCE</scope>
    <source>
        <strain evidence="1">ZJU_SS_LIU_2023</strain>
    </source>
</reference>
<name>A0ACC2NCH0_9HYME</name>
<organism evidence="1 2">
    <name type="scientific">Eretmocerus hayati</name>
    <dbReference type="NCBI Taxonomy" id="131215"/>
    <lineage>
        <taxon>Eukaryota</taxon>
        <taxon>Metazoa</taxon>
        <taxon>Ecdysozoa</taxon>
        <taxon>Arthropoda</taxon>
        <taxon>Hexapoda</taxon>
        <taxon>Insecta</taxon>
        <taxon>Pterygota</taxon>
        <taxon>Neoptera</taxon>
        <taxon>Endopterygota</taxon>
        <taxon>Hymenoptera</taxon>
        <taxon>Apocrita</taxon>
        <taxon>Proctotrupomorpha</taxon>
        <taxon>Chalcidoidea</taxon>
        <taxon>Aphelinidae</taxon>
        <taxon>Aphelininae</taxon>
        <taxon>Eretmocerus</taxon>
    </lineage>
</organism>